<reference evidence="2 3" key="1">
    <citation type="submission" date="2023-01" db="EMBL/GenBank/DDBJ databases">
        <title>Psychroserpens ponticola sp. nov., isolated from seawater.</title>
        <authorList>
            <person name="Kristyanto S."/>
            <person name="Jung J."/>
            <person name="Kim J.M."/>
            <person name="Jeon C.O."/>
        </authorList>
    </citation>
    <scope>NUCLEOTIDE SEQUENCE [LARGE SCALE GENOMIC DNA]</scope>
    <source>
        <strain evidence="2 3">MSW6</strain>
    </source>
</reference>
<dbReference type="Pfam" id="PF19578">
    <property type="entry name" value="DUF6090"/>
    <property type="match status" value="1"/>
</dbReference>
<organism evidence="2 3">
    <name type="scientific">Psychroserpens ponticola</name>
    <dbReference type="NCBI Taxonomy" id="2932268"/>
    <lineage>
        <taxon>Bacteria</taxon>
        <taxon>Pseudomonadati</taxon>
        <taxon>Bacteroidota</taxon>
        <taxon>Flavobacteriia</taxon>
        <taxon>Flavobacteriales</taxon>
        <taxon>Flavobacteriaceae</taxon>
        <taxon>Psychroserpens</taxon>
    </lineage>
</organism>
<dbReference type="InterPro" id="IPR045749">
    <property type="entry name" value="DUF6090"/>
</dbReference>
<keyword evidence="1" id="KW-0812">Transmembrane</keyword>
<evidence type="ECO:0000313" key="2">
    <source>
        <dbReference type="EMBL" id="WCO02216.1"/>
    </source>
</evidence>
<gene>
    <name evidence="2" type="ORF">MUN68_001710</name>
</gene>
<name>A0ABY7RYI9_9FLAO</name>
<accession>A0ABY7RYI9</accession>
<dbReference type="Proteomes" id="UP001202717">
    <property type="component" value="Chromosome"/>
</dbReference>
<dbReference type="EMBL" id="CP116221">
    <property type="protein sequence ID" value="WCO02216.1"/>
    <property type="molecule type" value="Genomic_DNA"/>
</dbReference>
<sequence length="256" mass="30998">MIKFFTKIRQNLLRENKTSRYFKYAIGEIILVVIGILIALQINNWNNNRQERQYEKQILVEIQKSLQNDFSLFQRLGDRNIVKDQAIDSLLLVRQNRLQLNDKTITKLIQKANWGLVFSYDKGAYEALKSSGVEKIKTDSLRNSLIRFYEVSLPRTKYFMDNIYVRYENEIIEKNKQLKDINLYEDYFKPNKDTTGFYKSRRYNVEQIHHPIYKEYLLLQANKKEDYRLRLYYIVEDIKKHLENINKELEVRFNIK</sequence>
<protein>
    <submittedName>
        <fullName evidence="2">DUF6090 family protein</fullName>
    </submittedName>
</protein>
<evidence type="ECO:0000313" key="3">
    <source>
        <dbReference type="Proteomes" id="UP001202717"/>
    </source>
</evidence>
<keyword evidence="1" id="KW-1133">Transmembrane helix</keyword>
<dbReference type="RefSeq" id="WP_249995039.1">
    <property type="nucleotide sequence ID" value="NZ_CP116221.1"/>
</dbReference>
<evidence type="ECO:0000256" key="1">
    <source>
        <dbReference type="SAM" id="Phobius"/>
    </source>
</evidence>
<proteinExistence type="predicted"/>
<keyword evidence="1" id="KW-0472">Membrane</keyword>
<feature type="transmembrane region" description="Helical" evidence="1">
    <location>
        <begin position="21"/>
        <end position="42"/>
    </location>
</feature>
<keyword evidence="3" id="KW-1185">Reference proteome</keyword>